<keyword evidence="2" id="KW-1185">Reference proteome</keyword>
<dbReference type="EMBL" id="BPQP01000172">
    <property type="protein sequence ID" value="GJD98089.1"/>
    <property type="molecule type" value="Genomic_DNA"/>
</dbReference>
<proteinExistence type="predicted"/>
<protein>
    <recommendedName>
        <fullName evidence="3">Aldehyde oxidase/xanthine dehydrogenase second molybdopterin binding domain-containing protein</fullName>
    </recommendedName>
</protein>
<accession>A0ABQ4S6H5</accession>
<organism evidence="1 2">
    <name type="scientific">Methylobacterium iners</name>
    <dbReference type="NCBI Taxonomy" id="418707"/>
    <lineage>
        <taxon>Bacteria</taxon>
        <taxon>Pseudomonadati</taxon>
        <taxon>Pseudomonadota</taxon>
        <taxon>Alphaproteobacteria</taxon>
        <taxon>Hyphomicrobiales</taxon>
        <taxon>Methylobacteriaceae</taxon>
        <taxon>Methylobacterium</taxon>
    </lineage>
</organism>
<evidence type="ECO:0008006" key="3">
    <source>
        <dbReference type="Google" id="ProtNLM"/>
    </source>
</evidence>
<sequence>MCGPIDVGTHGKVVEVLSGTVGHDVPDKHVVGVELKADKPFGVAGDIDIVDVQTGDGGGYSTRVIGLAILKEALNIARADMANLNVRDVTRGPECVRDILDVEIEKGEVVGAAVQDKGLTAGLGCGGSIQRPIADELRVHVAAGAIDASDGYWPTFSAAMADIDRSG</sequence>
<name>A0ABQ4S6H5_9HYPH</name>
<evidence type="ECO:0000313" key="2">
    <source>
        <dbReference type="Proteomes" id="UP001055125"/>
    </source>
</evidence>
<gene>
    <name evidence="1" type="ORF">OCOJLMKI_5328</name>
</gene>
<reference evidence="1" key="1">
    <citation type="journal article" date="2021" name="Front. Microbiol.">
        <title>Comprehensive Comparative Genomics and Phenotyping of Methylobacterium Species.</title>
        <authorList>
            <person name="Alessa O."/>
            <person name="Ogura Y."/>
            <person name="Fujitani Y."/>
            <person name="Takami H."/>
            <person name="Hayashi T."/>
            <person name="Sahin N."/>
            <person name="Tani A."/>
        </authorList>
    </citation>
    <scope>NUCLEOTIDE SEQUENCE</scope>
    <source>
        <strain evidence="1">DSM 19015</strain>
    </source>
</reference>
<evidence type="ECO:0000313" key="1">
    <source>
        <dbReference type="EMBL" id="GJD98089.1"/>
    </source>
</evidence>
<reference evidence="1" key="2">
    <citation type="submission" date="2021-08" db="EMBL/GenBank/DDBJ databases">
        <authorList>
            <person name="Tani A."/>
            <person name="Ola A."/>
            <person name="Ogura Y."/>
            <person name="Katsura K."/>
            <person name="Hayashi T."/>
        </authorList>
    </citation>
    <scope>NUCLEOTIDE SEQUENCE</scope>
    <source>
        <strain evidence="1">DSM 19015</strain>
    </source>
</reference>
<dbReference type="Proteomes" id="UP001055125">
    <property type="component" value="Unassembled WGS sequence"/>
</dbReference>
<comment type="caution">
    <text evidence="1">The sequence shown here is derived from an EMBL/GenBank/DDBJ whole genome shotgun (WGS) entry which is preliminary data.</text>
</comment>